<evidence type="ECO:0000313" key="3">
    <source>
        <dbReference type="Proteomes" id="UP000825729"/>
    </source>
</evidence>
<reference evidence="2 3" key="1">
    <citation type="submission" date="2021-07" db="EMBL/GenBank/DDBJ databases">
        <title>The Aristolochia fimbriata genome: insights into angiosperm evolution, floral development and chemical biosynthesis.</title>
        <authorList>
            <person name="Jiao Y."/>
        </authorList>
    </citation>
    <scope>NUCLEOTIDE SEQUENCE [LARGE SCALE GENOMIC DNA]</scope>
    <source>
        <strain evidence="2">IBCAS-2021</strain>
        <tissue evidence="2">Leaf</tissue>
    </source>
</reference>
<evidence type="ECO:0000313" key="2">
    <source>
        <dbReference type="EMBL" id="KAG9449872.1"/>
    </source>
</evidence>
<feature type="region of interest" description="Disordered" evidence="1">
    <location>
        <begin position="1"/>
        <end position="28"/>
    </location>
</feature>
<protein>
    <submittedName>
        <fullName evidence="2">Uncharacterized protein</fullName>
    </submittedName>
</protein>
<dbReference type="AlphaFoldDB" id="A0AAV7EM16"/>
<dbReference type="EMBL" id="JAINDJ010000004">
    <property type="protein sequence ID" value="KAG9449872.1"/>
    <property type="molecule type" value="Genomic_DNA"/>
</dbReference>
<proteinExistence type="predicted"/>
<comment type="caution">
    <text evidence="2">The sequence shown here is derived from an EMBL/GenBank/DDBJ whole genome shotgun (WGS) entry which is preliminary data.</text>
</comment>
<organism evidence="2 3">
    <name type="scientific">Aristolochia fimbriata</name>
    <name type="common">White veined hardy Dutchman's pipe vine</name>
    <dbReference type="NCBI Taxonomy" id="158543"/>
    <lineage>
        <taxon>Eukaryota</taxon>
        <taxon>Viridiplantae</taxon>
        <taxon>Streptophyta</taxon>
        <taxon>Embryophyta</taxon>
        <taxon>Tracheophyta</taxon>
        <taxon>Spermatophyta</taxon>
        <taxon>Magnoliopsida</taxon>
        <taxon>Magnoliidae</taxon>
        <taxon>Piperales</taxon>
        <taxon>Aristolochiaceae</taxon>
        <taxon>Aristolochia</taxon>
    </lineage>
</organism>
<dbReference type="Proteomes" id="UP000825729">
    <property type="component" value="Unassembled WGS sequence"/>
</dbReference>
<accession>A0AAV7EM16</accession>
<evidence type="ECO:0000256" key="1">
    <source>
        <dbReference type="SAM" id="MobiDB-lite"/>
    </source>
</evidence>
<name>A0AAV7EM16_ARIFI</name>
<gene>
    <name evidence="2" type="ORF">H6P81_009837</name>
</gene>
<sequence length="216" mass="23763">MQSIGAFAPSSSPIPSLHTRSTLPQRRRRRRRLGVIVNNHLQSSSLNAAASLQHSLPSHGRSAASNPTINSASSSFVSFGRWINHSLPLRRKDFAVEAISIADGDSGSSIFGSSSFQRTFELGSMFAIWYSFNVVWNVIMKQTFSFISGDRLKFSQTLSSPNVRARGSTQLGQSNSTFAELNHSRVHSAQFLLLGVAQLDARNMPIIRQAKKPNVF</sequence>
<keyword evidence="3" id="KW-1185">Reference proteome</keyword>
<feature type="compositionally biased region" description="Polar residues" evidence="1">
    <location>
        <begin position="1"/>
        <end position="24"/>
    </location>
</feature>